<evidence type="ECO:0000313" key="2">
    <source>
        <dbReference type="EMBL" id="RKR87087.1"/>
    </source>
</evidence>
<keyword evidence="3" id="KW-1185">Reference proteome</keyword>
<comment type="caution">
    <text evidence="2">The sequence shown here is derived from an EMBL/GenBank/DDBJ whole genome shotgun (WGS) entry which is preliminary data.</text>
</comment>
<dbReference type="SUPFAM" id="SSF54001">
    <property type="entry name" value="Cysteine proteinases"/>
    <property type="match status" value="1"/>
</dbReference>
<dbReference type="Gene3D" id="3.10.620.30">
    <property type="match status" value="1"/>
</dbReference>
<proteinExistence type="predicted"/>
<dbReference type="OrthoDB" id="5438043at2"/>
<gene>
    <name evidence="2" type="ORF">BDK92_1360</name>
</gene>
<dbReference type="Pfam" id="PF01841">
    <property type="entry name" value="Transglut_core"/>
    <property type="match status" value="1"/>
</dbReference>
<accession>A0A495JDV4</accession>
<dbReference type="Gene3D" id="2.60.40.2250">
    <property type="match status" value="1"/>
</dbReference>
<dbReference type="EMBL" id="RBKT01000001">
    <property type="protein sequence ID" value="RKR87087.1"/>
    <property type="molecule type" value="Genomic_DNA"/>
</dbReference>
<dbReference type="GO" id="GO:0008233">
    <property type="term" value="F:peptidase activity"/>
    <property type="evidence" value="ECO:0007669"/>
    <property type="project" value="UniProtKB-KW"/>
</dbReference>
<dbReference type="RefSeq" id="WP_121155586.1">
    <property type="nucleotide sequence ID" value="NZ_RBKT01000001.1"/>
</dbReference>
<feature type="domain" description="Transglutaminase-like" evidence="1">
    <location>
        <begin position="160"/>
        <end position="220"/>
    </location>
</feature>
<protein>
    <submittedName>
        <fullName evidence="2">Transglutaminase-like putative cysteine protease</fullName>
    </submittedName>
</protein>
<organism evidence="2 3">
    <name type="scientific">Micromonospora pisi</name>
    <dbReference type="NCBI Taxonomy" id="589240"/>
    <lineage>
        <taxon>Bacteria</taxon>
        <taxon>Bacillati</taxon>
        <taxon>Actinomycetota</taxon>
        <taxon>Actinomycetes</taxon>
        <taxon>Micromonosporales</taxon>
        <taxon>Micromonosporaceae</taxon>
        <taxon>Micromonospora</taxon>
    </lineage>
</organism>
<name>A0A495JDV4_9ACTN</name>
<keyword evidence="2" id="KW-0645">Protease</keyword>
<dbReference type="PANTHER" id="PTHR33490">
    <property type="entry name" value="BLR5614 PROTEIN-RELATED"/>
    <property type="match status" value="1"/>
</dbReference>
<dbReference type="InterPro" id="IPR038765">
    <property type="entry name" value="Papain-like_cys_pep_sf"/>
</dbReference>
<dbReference type="GO" id="GO:0006508">
    <property type="term" value="P:proteolysis"/>
    <property type="evidence" value="ECO:0007669"/>
    <property type="project" value="UniProtKB-KW"/>
</dbReference>
<reference evidence="2 3" key="1">
    <citation type="submission" date="2018-10" db="EMBL/GenBank/DDBJ databases">
        <title>Sequencing the genomes of 1000 actinobacteria strains.</title>
        <authorList>
            <person name="Klenk H.-P."/>
        </authorList>
    </citation>
    <scope>NUCLEOTIDE SEQUENCE [LARGE SCALE GENOMIC DNA]</scope>
    <source>
        <strain evidence="2 3">DSM 45175</strain>
    </source>
</reference>
<dbReference type="SMART" id="SM00460">
    <property type="entry name" value="TGc"/>
    <property type="match status" value="1"/>
</dbReference>
<dbReference type="AlphaFoldDB" id="A0A495JDV4"/>
<dbReference type="PANTHER" id="PTHR33490:SF12">
    <property type="entry name" value="BLL5557 PROTEIN"/>
    <property type="match status" value="1"/>
</dbReference>
<dbReference type="Proteomes" id="UP000277671">
    <property type="component" value="Unassembled WGS sequence"/>
</dbReference>
<evidence type="ECO:0000313" key="3">
    <source>
        <dbReference type="Proteomes" id="UP000277671"/>
    </source>
</evidence>
<sequence length="276" mass="29248">MNQAQTHPETVQVGGTLVMEVATPASVVLQIAVARPPGAVLGERLEIVNNEVPVSADEIATAVGGRSHLIRLRPGTLTVTYQATSTARGVTPAPVGDAERVEALRPSRYCPSDRLAGFARSHFGGESTADQRVRAIREYVWENLAYASGSSGPTTDAVDTLLAGEGVCRDFAHVVAALCRAVDVPARVAAVYAPGLSPMDFHAVVETELDGQWQLWDATRLAPRQSMVRIATGRDAADIAFSTVLSGQVTLEHLEIVAVADGELPRDEHQGRVALA</sequence>
<dbReference type="InterPro" id="IPR002931">
    <property type="entry name" value="Transglutaminase-like"/>
</dbReference>
<evidence type="ECO:0000259" key="1">
    <source>
        <dbReference type="SMART" id="SM00460"/>
    </source>
</evidence>
<keyword evidence="2" id="KW-0378">Hydrolase</keyword>